<feature type="region of interest" description="Disordered" evidence="1">
    <location>
        <begin position="122"/>
        <end position="162"/>
    </location>
</feature>
<reference evidence="4" key="2">
    <citation type="submission" date="2020-05" db="UniProtKB">
        <authorList>
            <consortium name="EnsemblMetazoa"/>
        </authorList>
    </citation>
    <scope>IDENTIFICATION</scope>
</reference>
<dbReference type="EnsemblMetazoa" id="ASIC004436-RA">
    <property type="protein sequence ID" value="ASIC004436-PA"/>
    <property type="gene ID" value="ASIC004436"/>
</dbReference>
<name>A0A084VGX8_ANOSI</name>
<feature type="transmembrane region" description="Helical" evidence="2">
    <location>
        <begin position="12"/>
        <end position="36"/>
    </location>
</feature>
<protein>
    <submittedName>
        <fullName evidence="3 4">Uncharacterized protein</fullName>
    </submittedName>
</protein>
<reference evidence="3 5" key="1">
    <citation type="journal article" date="2014" name="BMC Genomics">
        <title>Genome sequence of Anopheles sinensis provides insight into genetics basis of mosquito competence for malaria parasites.</title>
        <authorList>
            <person name="Zhou D."/>
            <person name="Zhang D."/>
            <person name="Ding G."/>
            <person name="Shi L."/>
            <person name="Hou Q."/>
            <person name="Ye Y."/>
            <person name="Xu Y."/>
            <person name="Zhou H."/>
            <person name="Xiong C."/>
            <person name="Li S."/>
            <person name="Yu J."/>
            <person name="Hong S."/>
            <person name="Yu X."/>
            <person name="Zou P."/>
            <person name="Chen C."/>
            <person name="Chang X."/>
            <person name="Wang W."/>
            <person name="Lv Y."/>
            <person name="Sun Y."/>
            <person name="Ma L."/>
            <person name="Shen B."/>
            <person name="Zhu C."/>
        </authorList>
    </citation>
    <scope>NUCLEOTIDE SEQUENCE [LARGE SCALE GENOMIC DNA]</scope>
</reference>
<evidence type="ECO:0000313" key="5">
    <source>
        <dbReference type="Proteomes" id="UP000030765"/>
    </source>
</evidence>
<keyword evidence="2" id="KW-0472">Membrane</keyword>
<dbReference type="EMBL" id="KE524840">
    <property type="protein sequence ID" value="KFB37222.1"/>
    <property type="molecule type" value="Genomic_DNA"/>
</dbReference>
<keyword evidence="2" id="KW-1133">Transmembrane helix</keyword>
<evidence type="ECO:0000313" key="4">
    <source>
        <dbReference type="EnsemblMetazoa" id="ASIC004436-PA"/>
    </source>
</evidence>
<evidence type="ECO:0000313" key="3">
    <source>
        <dbReference type="EMBL" id="KFB37222.1"/>
    </source>
</evidence>
<evidence type="ECO:0000256" key="2">
    <source>
        <dbReference type="SAM" id="Phobius"/>
    </source>
</evidence>
<dbReference type="EMBL" id="ATLV01013115">
    <property type="status" value="NOT_ANNOTATED_CDS"/>
    <property type="molecule type" value="Genomic_DNA"/>
</dbReference>
<sequence length="162" mass="18018">MVLKIHVYGTLFLATLGSGVDSVSLCARVCVCVLVLKRRARRRKERDFPVCCFSFCASREHNWFLLNPLPFRAGAIKSTIVPDRRAYAVNRCGAKDKKRWNTDVGATMELRRRTKVASRYLPGAKADSSLGPQGQPGQKIDITINKPLPEHNPPPSFGHSLA</sequence>
<keyword evidence="5" id="KW-1185">Reference proteome</keyword>
<accession>A0A084VGX8</accession>
<dbReference type="AlphaFoldDB" id="A0A084VGX8"/>
<organism evidence="3">
    <name type="scientific">Anopheles sinensis</name>
    <name type="common">Mosquito</name>
    <dbReference type="NCBI Taxonomy" id="74873"/>
    <lineage>
        <taxon>Eukaryota</taxon>
        <taxon>Metazoa</taxon>
        <taxon>Ecdysozoa</taxon>
        <taxon>Arthropoda</taxon>
        <taxon>Hexapoda</taxon>
        <taxon>Insecta</taxon>
        <taxon>Pterygota</taxon>
        <taxon>Neoptera</taxon>
        <taxon>Endopterygota</taxon>
        <taxon>Diptera</taxon>
        <taxon>Nematocera</taxon>
        <taxon>Culicoidea</taxon>
        <taxon>Culicidae</taxon>
        <taxon>Anophelinae</taxon>
        <taxon>Anopheles</taxon>
    </lineage>
</organism>
<evidence type="ECO:0000256" key="1">
    <source>
        <dbReference type="SAM" id="MobiDB-lite"/>
    </source>
</evidence>
<keyword evidence="2" id="KW-0812">Transmembrane</keyword>
<dbReference type="VEuPathDB" id="VectorBase:ASIC004436"/>
<gene>
    <name evidence="3" type="ORF">ZHAS_00004436</name>
</gene>
<dbReference type="Proteomes" id="UP000030765">
    <property type="component" value="Unassembled WGS sequence"/>
</dbReference>
<proteinExistence type="predicted"/>